<comment type="caution">
    <text evidence="1">The sequence shown here is derived from an EMBL/GenBank/DDBJ whole genome shotgun (WGS) entry which is preliminary data.</text>
</comment>
<name>A0ACB9G613_CICIN</name>
<dbReference type="EMBL" id="CM042010">
    <property type="protein sequence ID" value="KAI3778531.1"/>
    <property type="molecule type" value="Genomic_DNA"/>
</dbReference>
<keyword evidence="2" id="KW-1185">Reference proteome</keyword>
<gene>
    <name evidence="1" type="ORF">L2E82_07895</name>
</gene>
<protein>
    <submittedName>
        <fullName evidence="1">Uncharacterized protein</fullName>
    </submittedName>
</protein>
<evidence type="ECO:0000313" key="1">
    <source>
        <dbReference type="EMBL" id="KAI3778531.1"/>
    </source>
</evidence>
<organism evidence="1 2">
    <name type="scientific">Cichorium intybus</name>
    <name type="common">Chicory</name>
    <dbReference type="NCBI Taxonomy" id="13427"/>
    <lineage>
        <taxon>Eukaryota</taxon>
        <taxon>Viridiplantae</taxon>
        <taxon>Streptophyta</taxon>
        <taxon>Embryophyta</taxon>
        <taxon>Tracheophyta</taxon>
        <taxon>Spermatophyta</taxon>
        <taxon>Magnoliopsida</taxon>
        <taxon>eudicotyledons</taxon>
        <taxon>Gunneridae</taxon>
        <taxon>Pentapetalae</taxon>
        <taxon>asterids</taxon>
        <taxon>campanulids</taxon>
        <taxon>Asterales</taxon>
        <taxon>Asteraceae</taxon>
        <taxon>Cichorioideae</taxon>
        <taxon>Cichorieae</taxon>
        <taxon>Cichoriinae</taxon>
        <taxon>Cichorium</taxon>
    </lineage>
</organism>
<reference evidence="1 2" key="2">
    <citation type="journal article" date="2022" name="Mol. Ecol. Resour.">
        <title>The genomes of chicory, endive, great burdock and yacon provide insights into Asteraceae paleo-polyploidization history and plant inulin production.</title>
        <authorList>
            <person name="Fan W."/>
            <person name="Wang S."/>
            <person name="Wang H."/>
            <person name="Wang A."/>
            <person name="Jiang F."/>
            <person name="Liu H."/>
            <person name="Zhao H."/>
            <person name="Xu D."/>
            <person name="Zhang Y."/>
        </authorList>
    </citation>
    <scope>NUCLEOTIDE SEQUENCE [LARGE SCALE GENOMIC DNA]</scope>
    <source>
        <strain evidence="2">cv. Punajuju</strain>
        <tissue evidence="1">Leaves</tissue>
    </source>
</reference>
<evidence type="ECO:0000313" key="2">
    <source>
        <dbReference type="Proteomes" id="UP001055811"/>
    </source>
</evidence>
<accession>A0ACB9G613</accession>
<dbReference type="Proteomes" id="UP001055811">
    <property type="component" value="Linkage Group LG02"/>
</dbReference>
<proteinExistence type="predicted"/>
<reference evidence="2" key="1">
    <citation type="journal article" date="2022" name="Mol. Ecol. Resour.">
        <title>The genomes of chicory, endive, great burdock and yacon provide insights into Asteraceae palaeo-polyploidization history and plant inulin production.</title>
        <authorList>
            <person name="Fan W."/>
            <person name="Wang S."/>
            <person name="Wang H."/>
            <person name="Wang A."/>
            <person name="Jiang F."/>
            <person name="Liu H."/>
            <person name="Zhao H."/>
            <person name="Xu D."/>
            <person name="Zhang Y."/>
        </authorList>
    </citation>
    <scope>NUCLEOTIDE SEQUENCE [LARGE SCALE GENOMIC DNA]</scope>
    <source>
        <strain evidence="2">cv. Punajuju</strain>
    </source>
</reference>
<sequence>MVRHHLHSSYNNHRHTPTHLVYQHVIQQSYATISTHPAQPPPYTNSPSVSASYAIRRRQRPCFWNQGMVPTNGNTANLESCTFNIMAWQPSRSFLKKEMEAVDNQHEKDGYTDYMSCRCYLGDRTYTNTMDNTSSQTQ</sequence>